<evidence type="ECO:0000256" key="1">
    <source>
        <dbReference type="SAM" id="Phobius"/>
    </source>
</evidence>
<keyword evidence="4" id="KW-1185">Reference proteome</keyword>
<reference evidence="3 4" key="1">
    <citation type="submission" date="2024-02" db="EMBL/GenBank/DDBJ databases">
        <title>First report Erwinia aphidicola in onion in Chile.</title>
        <authorList>
            <person name="Valenzuela M."/>
            <person name="Pena M."/>
            <person name="Dutta B."/>
        </authorList>
    </citation>
    <scope>NUCLEOTIDE SEQUENCE [LARGE SCALE GENOMIC DNA]</scope>
    <source>
        <strain evidence="3 4">QCJ3A</strain>
    </source>
</reference>
<organism evidence="3 4">
    <name type="scientific">Erwinia aphidicola</name>
    <dbReference type="NCBI Taxonomy" id="68334"/>
    <lineage>
        <taxon>Bacteria</taxon>
        <taxon>Pseudomonadati</taxon>
        <taxon>Pseudomonadota</taxon>
        <taxon>Gammaproteobacteria</taxon>
        <taxon>Enterobacterales</taxon>
        <taxon>Erwiniaceae</taxon>
        <taxon>Erwinia</taxon>
    </lineage>
</organism>
<dbReference type="Pfam" id="PF09990">
    <property type="entry name" value="DUF2231"/>
    <property type="match status" value="1"/>
</dbReference>
<name>A0ABU8DJW5_ERWAP</name>
<feature type="transmembrane region" description="Helical" evidence="1">
    <location>
        <begin position="12"/>
        <end position="34"/>
    </location>
</feature>
<comment type="caution">
    <text evidence="3">The sequence shown here is derived from an EMBL/GenBank/DDBJ whole genome shotgun (WGS) entry which is preliminary data.</text>
</comment>
<dbReference type="EMBL" id="JBANEI010000016">
    <property type="protein sequence ID" value="MEI2683805.1"/>
    <property type="molecule type" value="Genomic_DNA"/>
</dbReference>
<feature type="transmembrane region" description="Helical" evidence="1">
    <location>
        <begin position="88"/>
        <end position="104"/>
    </location>
</feature>
<dbReference type="RefSeq" id="WP_336203618.1">
    <property type="nucleotide sequence ID" value="NZ_JBANEI010000016.1"/>
</dbReference>
<evidence type="ECO:0000259" key="2">
    <source>
        <dbReference type="Pfam" id="PF09990"/>
    </source>
</evidence>
<feature type="transmembrane region" description="Helical" evidence="1">
    <location>
        <begin position="46"/>
        <end position="67"/>
    </location>
</feature>
<accession>A0ABU8DJW5</accession>
<gene>
    <name evidence="3" type="ORF">V8N49_19335</name>
</gene>
<keyword evidence="1" id="KW-0472">Membrane</keyword>
<proteinExistence type="predicted"/>
<dbReference type="GeneID" id="89476103"/>
<sequence length="142" mass="15928">MSETGTLRQSTLALALYQLLNPIPLGCFVAAWIFDIIYVYSFEQFWTQGASWLIVFGLLIAVVPRLINLFQVWVGRAPLRAGAYRTDFWLNLLAVVLAIFNAFIHSRDGYAVVPLGAILSTLTVLLLLIGNVQLALRLRARY</sequence>
<feature type="transmembrane region" description="Helical" evidence="1">
    <location>
        <begin position="110"/>
        <end position="136"/>
    </location>
</feature>
<feature type="domain" description="DUF2231" evidence="2">
    <location>
        <begin position="22"/>
        <end position="129"/>
    </location>
</feature>
<dbReference type="InterPro" id="IPR019251">
    <property type="entry name" value="DUF2231_TM"/>
</dbReference>
<evidence type="ECO:0000313" key="4">
    <source>
        <dbReference type="Proteomes" id="UP001306592"/>
    </source>
</evidence>
<protein>
    <submittedName>
        <fullName evidence="3">DUF2231 domain-containing protein</fullName>
    </submittedName>
</protein>
<evidence type="ECO:0000313" key="3">
    <source>
        <dbReference type="EMBL" id="MEI2683805.1"/>
    </source>
</evidence>
<dbReference type="Proteomes" id="UP001306592">
    <property type="component" value="Unassembled WGS sequence"/>
</dbReference>
<keyword evidence="1" id="KW-1133">Transmembrane helix</keyword>
<keyword evidence="1" id="KW-0812">Transmembrane</keyword>